<dbReference type="InterPro" id="IPR036075">
    <property type="entry name" value="ARMT-1-like_metal-bd_sf"/>
</dbReference>
<dbReference type="InterPro" id="IPR002791">
    <property type="entry name" value="ARMT1-like_metal-bd"/>
</dbReference>
<gene>
    <name evidence="2" type="ORF">AAAT05_00075</name>
</gene>
<dbReference type="RefSeq" id="WP_117204219.1">
    <property type="nucleotide sequence ID" value="NZ_JBBNGS010000001.1"/>
</dbReference>
<reference evidence="2 3" key="1">
    <citation type="submission" date="2024-04" db="EMBL/GenBank/DDBJ databases">
        <title>Human intestinal bacterial collection.</title>
        <authorList>
            <person name="Pauvert C."/>
            <person name="Hitch T.C.A."/>
            <person name="Clavel T."/>
        </authorList>
    </citation>
    <scope>NUCLEOTIDE SEQUENCE [LARGE SCALE GENOMIC DNA]</scope>
    <source>
        <strain evidence="2 3">CLA-AA-H197</strain>
    </source>
</reference>
<dbReference type="PIRSF" id="PIRSF006593">
    <property type="entry name" value="UCP006593"/>
    <property type="match status" value="1"/>
</dbReference>
<organism evidence="2 3">
    <name type="scientific">Paratractidigestivibacter faecalis</name>
    <dbReference type="NCBI Taxonomy" id="2292441"/>
    <lineage>
        <taxon>Bacteria</taxon>
        <taxon>Bacillati</taxon>
        <taxon>Actinomycetota</taxon>
        <taxon>Coriobacteriia</taxon>
        <taxon>Coriobacteriales</taxon>
        <taxon>Atopobiaceae</taxon>
        <taxon>Paratractidigestivibacter</taxon>
    </lineage>
</organism>
<sequence>MAASAKSSQLYAKELGPDCIACLCRQYLSAAPGDAPWELRSAYMRRALSAISEGSRELTAPEIGHKLDGLLREQFGVEEDRTEEKLRLNELVMGWEDDLWRKVVAAKDPVALAARLAACGNYVDFSVQESVEEDVLARFLERAGADEGQGDPFSALSEALLEARSAVLLADNCGEVVLDKMLLRAVKRSNPVCEATVIVRDGRVSGDVTLADAAQVGLGEVARVVSNGNDVAGTCERLLSGEARQVLVATDVVVSKGLANFETLRGRRVGNARTFFLFMVKCELYAREFGASLGDVMAVRGV</sequence>
<proteinExistence type="predicted"/>
<dbReference type="Gene3D" id="1.10.285.20">
    <property type="entry name" value="Uncharacterised protein PF01937, DUF89, domain 2"/>
    <property type="match status" value="1"/>
</dbReference>
<dbReference type="EMBL" id="JBBNGS010000001">
    <property type="protein sequence ID" value="MEQ2636750.1"/>
    <property type="molecule type" value="Genomic_DNA"/>
</dbReference>
<dbReference type="GeneID" id="98642803"/>
<dbReference type="SUPFAM" id="SSF111321">
    <property type="entry name" value="AF1104-like"/>
    <property type="match status" value="1"/>
</dbReference>
<name>A0ABV1ICX3_9ACTN</name>
<dbReference type="InterPro" id="IPR014444">
    <property type="entry name" value="PH1575-like"/>
</dbReference>
<evidence type="ECO:0000313" key="3">
    <source>
        <dbReference type="Proteomes" id="UP001478817"/>
    </source>
</evidence>
<accession>A0ABV1ICX3</accession>
<dbReference type="Proteomes" id="UP001478817">
    <property type="component" value="Unassembled WGS sequence"/>
</dbReference>
<dbReference type="Pfam" id="PF01937">
    <property type="entry name" value="ARMT1-like_dom"/>
    <property type="match status" value="1"/>
</dbReference>
<evidence type="ECO:0000259" key="1">
    <source>
        <dbReference type="Pfam" id="PF01937"/>
    </source>
</evidence>
<comment type="caution">
    <text evidence="2">The sequence shown here is derived from an EMBL/GenBank/DDBJ whole genome shotgun (WGS) entry which is preliminary data.</text>
</comment>
<dbReference type="Gene3D" id="3.40.50.10880">
    <property type="entry name" value="Uncharacterised protein PF01937, DUF89, domain 3"/>
    <property type="match status" value="1"/>
</dbReference>
<protein>
    <submittedName>
        <fullName evidence="2">ARMT1-like domain-containing protein</fullName>
    </submittedName>
</protein>
<evidence type="ECO:0000313" key="2">
    <source>
        <dbReference type="EMBL" id="MEQ2636750.1"/>
    </source>
</evidence>
<feature type="domain" description="Damage-control phosphatase ARMT1-like metal-binding" evidence="1">
    <location>
        <begin position="17"/>
        <end position="295"/>
    </location>
</feature>
<keyword evidence="3" id="KW-1185">Reference proteome</keyword>